<evidence type="ECO:0000256" key="17">
    <source>
        <dbReference type="SAM" id="MobiDB-lite"/>
    </source>
</evidence>
<evidence type="ECO:0000313" key="20">
    <source>
        <dbReference type="EMBL" id="MBB3024065.1"/>
    </source>
</evidence>
<keyword evidence="21" id="KW-1185">Reference proteome</keyword>
<keyword evidence="4" id="KW-0813">Transport</keyword>
<keyword evidence="6 16" id="KW-0812">Transmembrane</keyword>
<dbReference type="GO" id="GO:0051205">
    <property type="term" value="P:protein insertion into membrane"/>
    <property type="evidence" value="ECO:0007669"/>
    <property type="project" value="TreeGrafter"/>
</dbReference>
<evidence type="ECO:0000256" key="16">
    <source>
        <dbReference type="RuleBase" id="RU003945"/>
    </source>
</evidence>
<feature type="transmembrane region" description="Helical" evidence="18">
    <location>
        <begin position="33"/>
        <end position="55"/>
    </location>
</feature>
<evidence type="ECO:0000256" key="3">
    <source>
        <dbReference type="ARBA" id="ARBA00015325"/>
    </source>
</evidence>
<keyword evidence="9 18" id="KW-0472">Membrane</keyword>
<sequence>MSKILMPIEWAVFWIMVQFHKVLSFVMDPNSGWTWILSIVGLTVLVRILILPLFAKQIRASRAMQIAGPELRAVQQKYKGKTDPESRQAMTQETMEVYRKHGASPVSSCLPLLIQMPIFFGLFRALFYTLPEHSPGGKSYGETFGGMTPELAKSASTSTIFSNTTIADSFLSGTIETKLITGIIIALMCAVTFLTQKELTMKNLPPSALEGPAANMQKIMLYVLPFIYIITGPGMPLGVLIYWLTTNVWSFGQQWWMIRNNPTPGSDAEKVRHERINEKRAKKGLEPLDFRPAKVEKPVEEQQIRVQPKRYEKGRRLSDEEMLERARRQRAEAQAKRRAQNPGGSSAAGRKGSGKKKSSAKKRNRR</sequence>
<dbReference type="GO" id="GO:0015031">
    <property type="term" value="P:protein transport"/>
    <property type="evidence" value="ECO:0007669"/>
    <property type="project" value="UniProtKB-KW"/>
</dbReference>
<dbReference type="InterPro" id="IPR001708">
    <property type="entry name" value="YidC/ALB3/OXA1/COX18"/>
</dbReference>
<dbReference type="InterPro" id="IPR028055">
    <property type="entry name" value="YidC/Oxa/ALB_C"/>
</dbReference>
<evidence type="ECO:0000259" key="19">
    <source>
        <dbReference type="Pfam" id="PF02096"/>
    </source>
</evidence>
<dbReference type="GO" id="GO:0032977">
    <property type="term" value="F:membrane insertase activity"/>
    <property type="evidence" value="ECO:0007669"/>
    <property type="project" value="InterPro"/>
</dbReference>
<comment type="subunit">
    <text evidence="12">Interacts with the Sec translocase complex via SecD. Specifically interacts with transmembrane segments of nascent integral membrane proteins during membrane integration.</text>
</comment>
<name>A0A839QWJ3_9MICO</name>
<evidence type="ECO:0000256" key="9">
    <source>
        <dbReference type="ARBA" id="ARBA00023136"/>
    </source>
</evidence>
<evidence type="ECO:0000256" key="14">
    <source>
        <dbReference type="ARBA" id="ARBA00033245"/>
    </source>
</evidence>
<protein>
    <recommendedName>
        <fullName evidence="3">Membrane protein insertase YidC</fullName>
    </recommendedName>
    <alternativeName>
        <fullName evidence="15">Foldase YidC</fullName>
    </alternativeName>
    <alternativeName>
        <fullName evidence="14">Membrane integrase YidC</fullName>
    </alternativeName>
    <alternativeName>
        <fullName evidence="13">Membrane protein YidC</fullName>
    </alternativeName>
</protein>
<proteinExistence type="inferred from homology"/>
<feature type="compositionally biased region" description="Basic and acidic residues" evidence="17">
    <location>
        <begin position="267"/>
        <end position="335"/>
    </location>
</feature>
<organism evidence="20 21">
    <name type="scientific">Helcobacillus massiliensis</name>
    <dbReference type="NCBI Taxonomy" id="521392"/>
    <lineage>
        <taxon>Bacteria</taxon>
        <taxon>Bacillati</taxon>
        <taxon>Actinomycetota</taxon>
        <taxon>Actinomycetes</taxon>
        <taxon>Micrococcales</taxon>
        <taxon>Dermabacteraceae</taxon>
        <taxon>Helcobacillus</taxon>
    </lineage>
</organism>
<dbReference type="GO" id="GO:0005886">
    <property type="term" value="C:plasma membrane"/>
    <property type="evidence" value="ECO:0007669"/>
    <property type="project" value="UniProtKB-SubCell"/>
</dbReference>
<feature type="transmembrane region" description="Helical" evidence="18">
    <location>
        <begin position="109"/>
        <end position="130"/>
    </location>
</feature>
<keyword evidence="5" id="KW-1003">Cell membrane</keyword>
<dbReference type="Proteomes" id="UP000568050">
    <property type="component" value="Unassembled WGS sequence"/>
</dbReference>
<keyword evidence="8 18" id="KW-1133">Transmembrane helix</keyword>
<dbReference type="AlphaFoldDB" id="A0A839QWJ3"/>
<accession>A0A839QWJ3</accession>
<dbReference type="RefSeq" id="WP_183377345.1">
    <property type="nucleotide sequence ID" value="NZ_CBCSFZ010000009.1"/>
</dbReference>
<comment type="subcellular location">
    <subcellularLocation>
        <location evidence="1">Cell membrane</location>
        <topology evidence="1">Multi-pass membrane protein</topology>
    </subcellularLocation>
    <subcellularLocation>
        <location evidence="16">Membrane</location>
        <topology evidence="16">Multi-pass membrane protein</topology>
    </subcellularLocation>
</comment>
<evidence type="ECO:0000256" key="1">
    <source>
        <dbReference type="ARBA" id="ARBA00004651"/>
    </source>
</evidence>
<comment type="function">
    <text evidence="11">Required for the insertion and/or proper folding and/or complex formation of integral membrane proteins into the membrane. Involved in integration of membrane proteins that insert both dependently and independently of the Sec translocase complex, as well as at least some lipoproteins. Aids folding of multispanning membrane proteins.</text>
</comment>
<reference evidence="20 21" key="1">
    <citation type="submission" date="2020-08" db="EMBL/GenBank/DDBJ databases">
        <title>Sequencing the genomes of 1000 actinobacteria strains.</title>
        <authorList>
            <person name="Klenk H.-P."/>
        </authorList>
    </citation>
    <scope>NUCLEOTIDE SEQUENCE [LARGE SCALE GENOMIC DNA]</scope>
    <source>
        <strain evidence="20 21">DSM 23040</strain>
    </source>
</reference>
<evidence type="ECO:0000256" key="13">
    <source>
        <dbReference type="ARBA" id="ARBA00031538"/>
    </source>
</evidence>
<evidence type="ECO:0000256" key="7">
    <source>
        <dbReference type="ARBA" id="ARBA00022927"/>
    </source>
</evidence>
<dbReference type="NCBIfam" id="NF002350">
    <property type="entry name" value="PRK01315.1"/>
    <property type="match status" value="1"/>
</dbReference>
<comment type="caution">
    <text evidence="20">The sequence shown here is derived from an EMBL/GenBank/DDBJ whole genome shotgun (WGS) entry which is preliminary data.</text>
</comment>
<dbReference type="EMBL" id="JACHWP010000025">
    <property type="protein sequence ID" value="MBB3024065.1"/>
    <property type="molecule type" value="Genomic_DNA"/>
</dbReference>
<evidence type="ECO:0000256" key="15">
    <source>
        <dbReference type="ARBA" id="ARBA00033342"/>
    </source>
</evidence>
<evidence type="ECO:0000256" key="12">
    <source>
        <dbReference type="ARBA" id="ARBA00026028"/>
    </source>
</evidence>
<keyword evidence="10" id="KW-0143">Chaperone</keyword>
<evidence type="ECO:0000256" key="10">
    <source>
        <dbReference type="ARBA" id="ARBA00023186"/>
    </source>
</evidence>
<feature type="region of interest" description="Disordered" evidence="17">
    <location>
        <begin position="262"/>
        <end position="366"/>
    </location>
</feature>
<evidence type="ECO:0000256" key="5">
    <source>
        <dbReference type="ARBA" id="ARBA00022475"/>
    </source>
</evidence>
<dbReference type="CDD" id="cd20070">
    <property type="entry name" value="5TM_YidC_Alb3"/>
    <property type="match status" value="1"/>
</dbReference>
<evidence type="ECO:0000256" key="2">
    <source>
        <dbReference type="ARBA" id="ARBA00010527"/>
    </source>
</evidence>
<feature type="transmembrane region" description="Helical" evidence="18">
    <location>
        <begin position="219"/>
        <end position="244"/>
    </location>
</feature>
<evidence type="ECO:0000256" key="6">
    <source>
        <dbReference type="ARBA" id="ARBA00022692"/>
    </source>
</evidence>
<evidence type="ECO:0000256" key="11">
    <source>
        <dbReference type="ARBA" id="ARBA00025034"/>
    </source>
</evidence>
<keyword evidence="7" id="KW-0653">Protein transport</keyword>
<evidence type="ECO:0000256" key="4">
    <source>
        <dbReference type="ARBA" id="ARBA00022448"/>
    </source>
</evidence>
<dbReference type="InterPro" id="IPR047196">
    <property type="entry name" value="YidC_ALB_C"/>
</dbReference>
<evidence type="ECO:0000313" key="21">
    <source>
        <dbReference type="Proteomes" id="UP000568050"/>
    </source>
</evidence>
<dbReference type="PANTHER" id="PTHR12428:SF65">
    <property type="entry name" value="CYTOCHROME C OXIDASE ASSEMBLY PROTEIN COX18, MITOCHONDRIAL"/>
    <property type="match status" value="1"/>
</dbReference>
<dbReference type="NCBIfam" id="TIGR03592">
    <property type="entry name" value="yidC_oxa1_cterm"/>
    <property type="match status" value="1"/>
</dbReference>
<evidence type="ECO:0000256" key="8">
    <source>
        <dbReference type="ARBA" id="ARBA00022989"/>
    </source>
</evidence>
<feature type="compositionally biased region" description="Basic residues" evidence="17">
    <location>
        <begin position="352"/>
        <end position="366"/>
    </location>
</feature>
<dbReference type="PANTHER" id="PTHR12428">
    <property type="entry name" value="OXA1"/>
    <property type="match status" value="1"/>
</dbReference>
<feature type="domain" description="Membrane insertase YidC/Oxa/ALB C-terminal" evidence="19">
    <location>
        <begin position="35"/>
        <end position="258"/>
    </location>
</feature>
<feature type="transmembrane region" description="Helical" evidence="18">
    <location>
        <begin position="179"/>
        <end position="199"/>
    </location>
</feature>
<dbReference type="Pfam" id="PF02096">
    <property type="entry name" value="60KD_IMP"/>
    <property type="match status" value="1"/>
</dbReference>
<evidence type="ECO:0000256" key="18">
    <source>
        <dbReference type="SAM" id="Phobius"/>
    </source>
</evidence>
<gene>
    <name evidence="20" type="ORF">FHX50_002372</name>
</gene>
<comment type="similarity">
    <text evidence="2">Belongs to the OXA1/ALB3/YidC family. Type 1 subfamily.</text>
</comment>